<accession>A0A1Y6B875</accession>
<dbReference type="SMART" id="SM00257">
    <property type="entry name" value="LysM"/>
    <property type="match status" value="2"/>
</dbReference>
<evidence type="ECO:0000256" key="2">
    <source>
        <dbReference type="SAM" id="SignalP"/>
    </source>
</evidence>
<dbReference type="PANTHER" id="PTHR34700:SF4">
    <property type="entry name" value="PHAGE-LIKE ELEMENT PBSX PROTEIN XKDP"/>
    <property type="match status" value="1"/>
</dbReference>
<dbReference type="CDD" id="cd00118">
    <property type="entry name" value="LysM"/>
    <property type="match status" value="2"/>
</dbReference>
<evidence type="ECO:0000259" key="3">
    <source>
        <dbReference type="PROSITE" id="PS51782"/>
    </source>
</evidence>
<dbReference type="Gene3D" id="3.10.350.10">
    <property type="entry name" value="LysM domain"/>
    <property type="match status" value="2"/>
</dbReference>
<dbReference type="InterPro" id="IPR018392">
    <property type="entry name" value="LysM"/>
</dbReference>
<evidence type="ECO:0000256" key="1">
    <source>
        <dbReference type="SAM" id="MobiDB-lite"/>
    </source>
</evidence>
<dbReference type="InterPro" id="IPR036779">
    <property type="entry name" value="LysM_dom_sf"/>
</dbReference>
<dbReference type="AlphaFoldDB" id="A0A1Y6B875"/>
<organism evidence="4 5">
    <name type="scientific">Pseudobacteriovorax antillogorgiicola</name>
    <dbReference type="NCBI Taxonomy" id="1513793"/>
    <lineage>
        <taxon>Bacteria</taxon>
        <taxon>Pseudomonadati</taxon>
        <taxon>Bdellovibrionota</taxon>
        <taxon>Oligoflexia</taxon>
        <taxon>Oligoflexales</taxon>
        <taxon>Pseudobacteriovoracaceae</taxon>
        <taxon>Pseudobacteriovorax</taxon>
    </lineage>
</organism>
<keyword evidence="5" id="KW-1185">Reference proteome</keyword>
<dbReference type="PROSITE" id="PS51257">
    <property type="entry name" value="PROKAR_LIPOPROTEIN"/>
    <property type="match status" value="1"/>
</dbReference>
<dbReference type="PANTHER" id="PTHR34700">
    <property type="entry name" value="POTASSIUM BINDING PROTEIN KBP"/>
    <property type="match status" value="1"/>
</dbReference>
<name>A0A1Y6B875_9BACT</name>
<evidence type="ECO:0000313" key="5">
    <source>
        <dbReference type="Proteomes" id="UP000192907"/>
    </source>
</evidence>
<feature type="compositionally biased region" description="Acidic residues" evidence="1">
    <location>
        <begin position="41"/>
        <end position="51"/>
    </location>
</feature>
<feature type="region of interest" description="Disordered" evidence="1">
    <location>
        <begin position="41"/>
        <end position="129"/>
    </location>
</feature>
<evidence type="ECO:0000313" key="4">
    <source>
        <dbReference type="EMBL" id="SME90393.1"/>
    </source>
</evidence>
<keyword evidence="2" id="KW-0732">Signal</keyword>
<protein>
    <submittedName>
        <fullName evidence="4">LysM domain-containing protein</fullName>
    </submittedName>
</protein>
<dbReference type="Proteomes" id="UP000192907">
    <property type="component" value="Unassembled WGS sequence"/>
</dbReference>
<dbReference type="STRING" id="1513793.SAMN06296036_101363"/>
<dbReference type="EMBL" id="FWZT01000001">
    <property type="protein sequence ID" value="SME90393.1"/>
    <property type="molecule type" value="Genomic_DNA"/>
</dbReference>
<feature type="domain" description="LysM" evidence="3">
    <location>
        <begin position="143"/>
        <end position="190"/>
    </location>
</feature>
<dbReference type="Pfam" id="PF01476">
    <property type="entry name" value="LysM"/>
    <property type="match status" value="2"/>
</dbReference>
<gene>
    <name evidence="4" type="ORF">SAMN06296036_101363</name>
</gene>
<feature type="compositionally biased region" description="Acidic residues" evidence="1">
    <location>
        <begin position="61"/>
        <end position="76"/>
    </location>
</feature>
<dbReference type="PROSITE" id="PS51782">
    <property type="entry name" value="LYSM"/>
    <property type="match status" value="1"/>
</dbReference>
<dbReference type="SUPFAM" id="SSF54106">
    <property type="entry name" value="LysM domain"/>
    <property type="match status" value="1"/>
</dbReference>
<dbReference type="OrthoDB" id="5292127at2"/>
<dbReference type="RefSeq" id="WP_132314521.1">
    <property type="nucleotide sequence ID" value="NZ_FWZT01000001.1"/>
</dbReference>
<feature type="signal peptide" evidence="2">
    <location>
        <begin position="1"/>
        <end position="26"/>
    </location>
</feature>
<sequence>MIRSFKPVMATIFAFAVGLTSSCASSSDEEMEDIAMEEYDQEEMVEEELVEEPAIGSSEISSDEASEETELVEESSESLASELDKLAAPDSQPTDALADPMTGMETVSDPTMMDNSMAASEPAPMDTSIPEPKQLPVIDGEVAEYVVQPGDTLGAIASKVYGTSSRWPQLASDNAINQPSLIYPGDVIRYRVNDRARDFKSAYEAVEQEVIMVQDGDSLEVIAERLFGRRDYWKPMWLLNRNEIPNPNLIYSGQIIRYLDPKKVAQTLTDKGLNMAH</sequence>
<dbReference type="InterPro" id="IPR052196">
    <property type="entry name" value="Bact_Kbp"/>
</dbReference>
<proteinExistence type="predicted"/>
<reference evidence="5" key="1">
    <citation type="submission" date="2017-04" db="EMBL/GenBank/DDBJ databases">
        <authorList>
            <person name="Varghese N."/>
            <person name="Submissions S."/>
        </authorList>
    </citation>
    <scope>NUCLEOTIDE SEQUENCE [LARGE SCALE GENOMIC DNA]</scope>
    <source>
        <strain evidence="5">RKEM611</strain>
    </source>
</reference>
<feature type="chain" id="PRO_5012418687" evidence="2">
    <location>
        <begin position="27"/>
        <end position="277"/>
    </location>
</feature>